<feature type="non-terminal residue" evidence="7">
    <location>
        <position position="260"/>
    </location>
</feature>
<evidence type="ECO:0000256" key="5">
    <source>
        <dbReference type="ARBA" id="ARBA00023251"/>
    </source>
</evidence>
<dbReference type="AlphaFoldDB" id="A0A382IG60"/>
<proteinExistence type="predicted"/>
<keyword evidence="4" id="KW-0378">Hydrolase</keyword>
<dbReference type="GO" id="GO:0005886">
    <property type="term" value="C:plasma membrane"/>
    <property type="evidence" value="ECO:0007669"/>
    <property type="project" value="TreeGrafter"/>
</dbReference>
<dbReference type="Gene3D" id="3.30.1390.30">
    <property type="entry name" value="Penicillin-binding protein 2a, domain 3"/>
    <property type="match status" value="1"/>
</dbReference>
<keyword evidence="3" id="KW-0732">Signal</keyword>
<keyword evidence="5" id="KW-0046">Antibiotic resistance</keyword>
<dbReference type="InterPro" id="IPR036138">
    <property type="entry name" value="PBP_dimer_sf"/>
</dbReference>
<dbReference type="GO" id="GO:0008800">
    <property type="term" value="F:beta-lactamase activity"/>
    <property type="evidence" value="ECO:0007669"/>
    <property type="project" value="UniProtKB-EC"/>
</dbReference>
<accession>A0A382IG60</accession>
<name>A0A382IG60_9ZZZZ</name>
<dbReference type="SUPFAM" id="SSF56519">
    <property type="entry name" value="Penicillin binding protein dimerisation domain"/>
    <property type="match status" value="1"/>
</dbReference>
<dbReference type="Gene3D" id="3.90.1310.10">
    <property type="entry name" value="Penicillin-binding protein 2a (Domain 2)"/>
    <property type="match status" value="1"/>
</dbReference>
<dbReference type="EC" id="3.5.2.6" evidence="2"/>
<dbReference type="GO" id="GO:0046677">
    <property type="term" value="P:response to antibiotic"/>
    <property type="evidence" value="ECO:0007669"/>
    <property type="project" value="UniProtKB-KW"/>
</dbReference>
<sequence>MSKKDNNFVYQTYDSDNLINRRAALLTLGKGSLFVVVASRLAYLQVVEKENYTALSDDNRITHRLIEPERGFIFDISGEAIAINKEDYQAAIILEETINIHDALKAFNHVLPNAKLNIPETVKKIKKSKKFVPIKLIDDLSWENFAKLNSNIHKLKGVYPLVGFKRHYPKTDSHAHLVGYISSIDETELYTNPFAKLNNAKSGKIGVERSLDESLRGILGNKIIEINASGREIREIQRIEGKKGDNIQLTIDSEVQEFCY</sequence>
<gene>
    <name evidence="7" type="ORF">METZ01_LOCUS250495</name>
</gene>
<feature type="domain" description="Penicillin-binding protein dimerisation" evidence="6">
    <location>
        <begin position="66"/>
        <end position="236"/>
    </location>
</feature>
<dbReference type="PANTHER" id="PTHR30627:SF6">
    <property type="entry name" value="BETA-LACTAMASE YBXI-RELATED"/>
    <property type="match status" value="1"/>
</dbReference>
<dbReference type="GO" id="GO:0071555">
    <property type="term" value="P:cell wall organization"/>
    <property type="evidence" value="ECO:0007669"/>
    <property type="project" value="TreeGrafter"/>
</dbReference>
<dbReference type="InterPro" id="IPR050515">
    <property type="entry name" value="Beta-lactam/transpept"/>
</dbReference>
<dbReference type="PANTHER" id="PTHR30627">
    <property type="entry name" value="PEPTIDOGLYCAN D,D-TRANSPEPTIDASE"/>
    <property type="match status" value="1"/>
</dbReference>
<evidence type="ECO:0000256" key="3">
    <source>
        <dbReference type="ARBA" id="ARBA00022729"/>
    </source>
</evidence>
<protein>
    <recommendedName>
        <fullName evidence="2">beta-lactamase</fullName>
        <ecNumber evidence="2">3.5.2.6</ecNumber>
    </recommendedName>
</protein>
<evidence type="ECO:0000256" key="2">
    <source>
        <dbReference type="ARBA" id="ARBA00012865"/>
    </source>
</evidence>
<evidence type="ECO:0000256" key="4">
    <source>
        <dbReference type="ARBA" id="ARBA00022801"/>
    </source>
</evidence>
<evidence type="ECO:0000259" key="6">
    <source>
        <dbReference type="Pfam" id="PF03717"/>
    </source>
</evidence>
<dbReference type="EMBL" id="UINC01066684">
    <property type="protein sequence ID" value="SVB97641.1"/>
    <property type="molecule type" value="Genomic_DNA"/>
</dbReference>
<evidence type="ECO:0000313" key="7">
    <source>
        <dbReference type="EMBL" id="SVB97641.1"/>
    </source>
</evidence>
<dbReference type="InterPro" id="IPR005311">
    <property type="entry name" value="PBP_dimer"/>
</dbReference>
<dbReference type="Pfam" id="PF03717">
    <property type="entry name" value="PBP_dimer"/>
    <property type="match status" value="1"/>
</dbReference>
<reference evidence="7" key="1">
    <citation type="submission" date="2018-05" db="EMBL/GenBank/DDBJ databases">
        <authorList>
            <person name="Lanie J.A."/>
            <person name="Ng W.-L."/>
            <person name="Kazmierczak K.M."/>
            <person name="Andrzejewski T.M."/>
            <person name="Davidsen T.M."/>
            <person name="Wayne K.J."/>
            <person name="Tettelin H."/>
            <person name="Glass J.I."/>
            <person name="Rusch D."/>
            <person name="Podicherti R."/>
            <person name="Tsui H.-C.T."/>
            <person name="Winkler M.E."/>
        </authorList>
    </citation>
    <scope>NUCLEOTIDE SEQUENCE</scope>
</reference>
<evidence type="ECO:0000256" key="1">
    <source>
        <dbReference type="ARBA" id="ARBA00001526"/>
    </source>
</evidence>
<comment type="catalytic activity">
    <reaction evidence="1">
        <text>a beta-lactam + H2O = a substituted beta-amino acid</text>
        <dbReference type="Rhea" id="RHEA:20401"/>
        <dbReference type="ChEBI" id="CHEBI:15377"/>
        <dbReference type="ChEBI" id="CHEBI:35627"/>
        <dbReference type="ChEBI" id="CHEBI:140347"/>
        <dbReference type="EC" id="3.5.2.6"/>
    </reaction>
</comment>
<organism evidence="7">
    <name type="scientific">marine metagenome</name>
    <dbReference type="NCBI Taxonomy" id="408172"/>
    <lineage>
        <taxon>unclassified sequences</taxon>
        <taxon>metagenomes</taxon>
        <taxon>ecological metagenomes</taxon>
    </lineage>
</organism>
<dbReference type="GO" id="GO:0008658">
    <property type="term" value="F:penicillin binding"/>
    <property type="evidence" value="ECO:0007669"/>
    <property type="project" value="InterPro"/>
</dbReference>